<dbReference type="InterPro" id="IPR011662">
    <property type="entry name" value="Secretin/TonB_short_N"/>
</dbReference>
<gene>
    <name evidence="16" type="ORF">GGQ57_003976</name>
</gene>
<feature type="chain" id="PRO_5046503499" evidence="12">
    <location>
        <begin position="32"/>
        <end position="1174"/>
    </location>
</feature>
<comment type="caution">
    <text evidence="16">The sequence shown here is derived from an EMBL/GenBank/DDBJ whole genome shotgun (WGS) entry which is preliminary data.</text>
</comment>
<dbReference type="InterPro" id="IPR008969">
    <property type="entry name" value="CarboxyPept-like_regulatory"/>
</dbReference>
<dbReference type="InterPro" id="IPR012910">
    <property type="entry name" value="Plug_dom"/>
</dbReference>
<dbReference type="RefSeq" id="WP_122375997.1">
    <property type="nucleotide sequence ID" value="NZ_BMPB01000011.1"/>
</dbReference>
<dbReference type="Gene3D" id="2.40.170.20">
    <property type="entry name" value="TonB-dependent receptor, beta-barrel domain"/>
    <property type="match status" value="1"/>
</dbReference>
<dbReference type="Gene3D" id="3.55.50.30">
    <property type="match status" value="1"/>
</dbReference>
<dbReference type="Pfam" id="PF07660">
    <property type="entry name" value="STN"/>
    <property type="match status" value="1"/>
</dbReference>
<keyword evidence="2 10" id="KW-0813">Transport</keyword>
<evidence type="ECO:0000256" key="12">
    <source>
        <dbReference type="SAM" id="SignalP"/>
    </source>
</evidence>
<evidence type="ECO:0000256" key="1">
    <source>
        <dbReference type="ARBA" id="ARBA00004571"/>
    </source>
</evidence>
<evidence type="ECO:0000256" key="10">
    <source>
        <dbReference type="PROSITE-ProRule" id="PRU01360"/>
    </source>
</evidence>
<dbReference type="InterPro" id="IPR023996">
    <property type="entry name" value="TonB-dep_OMP_SusC/RagA"/>
</dbReference>
<feature type="domain" description="TonB-dependent receptor-like beta-barrel" evidence="13">
    <location>
        <begin position="569"/>
        <end position="935"/>
    </location>
</feature>
<evidence type="ECO:0000256" key="7">
    <source>
        <dbReference type="ARBA" id="ARBA00023077"/>
    </source>
</evidence>
<dbReference type="EMBL" id="JACHOC010000008">
    <property type="protein sequence ID" value="MBB4624052.1"/>
    <property type="molecule type" value="Genomic_DNA"/>
</dbReference>
<dbReference type="SUPFAM" id="SSF49464">
    <property type="entry name" value="Carboxypeptidase regulatory domain-like"/>
    <property type="match status" value="1"/>
</dbReference>
<evidence type="ECO:0000313" key="16">
    <source>
        <dbReference type="EMBL" id="MBB4624052.1"/>
    </source>
</evidence>
<feature type="domain" description="TonB-dependent receptor plug" evidence="15">
    <location>
        <begin position="217"/>
        <end position="326"/>
    </location>
</feature>
<dbReference type="PROSITE" id="PS52016">
    <property type="entry name" value="TONB_DEPENDENT_REC_3"/>
    <property type="match status" value="1"/>
</dbReference>
<dbReference type="InterPro" id="IPR036942">
    <property type="entry name" value="Beta-barrel_TonB_sf"/>
</dbReference>
<protein>
    <submittedName>
        <fullName evidence="16">TonB-linked SusC/RagA family outer membrane protein</fullName>
    </submittedName>
</protein>
<evidence type="ECO:0000256" key="9">
    <source>
        <dbReference type="ARBA" id="ARBA00023237"/>
    </source>
</evidence>
<proteinExistence type="inferred from homology"/>
<dbReference type="InterPro" id="IPR023997">
    <property type="entry name" value="TonB-dep_OMP_SusC/RagA_CS"/>
</dbReference>
<dbReference type="Pfam" id="PF07715">
    <property type="entry name" value="Plug"/>
    <property type="match status" value="1"/>
</dbReference>
<keyword evidence="7 11" id="KW-0798">TonB box</keyword>
<evidence type="ECO:0000256" key="6">
    <source>
        <dbReference type="ARBA" id="ARBA00023004"/>
    </source>
</evidence>
<keyword evidence="5 10" id="KW-0812">Transmembrane</keyword>
<dbReference type="Pfam" id="PF13715">
    <property type="entry name" value="CarbopepD_reg_2"/>
    <property type="match status" value="1"/>
</dbReference>
<dbReference type="Proteomes" id="UP000533637">
    <property type="component" value="Unassembled WGS sequence"/>
</dbReference>
<dbReference type="NCBIfam" id="TIGR04056">
    <property type="entry name" value="OMP_RagA_SusC"/>
    <property type="match status" value="1"/>
</dbReference>
<dbReference type="InterPro" id="IPR000531">
    <property type="entry name" value="Beta-barrel_TonB"/>
</dbReference>
<keyword evidence="17" id="KW-1185">Reference proteome</keyword>
<dbReference type="InterPro" id="IPR037066">
    <property type="entry name" value="Plug_dom_sf"/>
</dbReference>
<dbReference type="InterPro" id="IPR039426">
    <property type="entry name" value="TonB-dep_rcpt-like"/>
</dbReference>
<name>A0ABR6KRB6_9BACT</name>
<evidence type="ECO:0000259" key="13">
    <source>
        <dbReference type="Pfam" id="PF00593"/>
    </source>
</evidence>
<evidence type="ECO:0000259" key="15">
    <source>
        <dbReference type="Pfam" id="PF07715"/>
    </source>
</evidence>
<reference evidence="16 17" key="1">
    <citation type="submission" date="2020-08" db="EMBL/GenBank/DDBJ databases">
        <title>Genomic Encyclopedia of Type Strains, Phase IV (KMG-IV): sequencing the most valuable type-strain genomes for metagenomic binning, comparative biology and taxonomic classification.</title>
        <authorList>
            <person name="Goeker M."/>
        </authorList>
    </citation>
    <scope>NUCLEOTIDE SEQUENCE [LARGE SCALE GENOMIC DNA]</scope>
    <source>
        <strain evidence="16 17">DSM 102983</strain>
    </source>
</reference>
<evidence type="ECO:0000256" key="11">
    <source>
        <dbReference type="RuleBase" id="RU003357"/>
    </source>
</evidence>
<keyword evidence="3 10" id="KW-1134">Transmembrane beta strand</keyword>
<dbReference type="NCBIfam" id="TIGR04057">
    <property type="entry name" value="SusC_RagA_signa"/>
    <property type="match status" value="1"/>
</dbReference>
<evidence type="ECO:0000259" key="14">
    <source>
        <dbReference type="Pfam" id="PF07660"/>
    </source>
</evidence>
<keyword evidence="9 10" id="KW-0998">Cell outer membrane</keyword>
<organism evidence="16 17">
    <name type="scientific">Parabacteroides faecis</name>
    <dbReference type="NCBI Taxonomy" id="1217282"/>
    <lineage>
        <taxon>Bacteria</taxon>
        <taxon>Pseudomonadati</taxon>
        <taxon>Bacteroidota</taxon>
        <taxon>Bacteroidia</taxon>
        <taxon>Bacteroidales</taxon>
        <taxon>Tannerellaceae</taxon>
        <taxon>Parabacteroides</taxon>
    </lineage>
</organism>
<feature type="signal peptide" evidence="12">
    <location>
        <begin position="1"/>
        <end position="31"/>
    </location>
</feature>
<keyword evidence="8 10" id="KW-0472">Membrane</keyword>
<evidence type="ECO:0000256" key="2">
    <source>
        <dbReference type="ARBA" id="ARBA00022448"/>
    </source>
</evidence>
<dbReference type="Pfam" id="PF00593">
    <property type="entry name" value="TonB_dep_Rec_b-barrel"/>
    <property type="match status" value="1"/>
</dbReference>
<sequence length="1174" mass="132577">MNFLNIKKYCWACYSVLFVFLAVVCVQPVTAQSVKSEVITIQVHNQPVEKVFKEISQQTGVKFFYGETVINNKLTVNLAFNGKPLKDVLSEISKQTGLDFNREDNTVSVSVRKAKTGASQQAQPEKKISGVVTDDKGEPVIGANVIVKGTTNGTITDLDGNFSLEAPDGSTLTISYIGYLNKEVRVDGQSQYDIRLLEDTQTLDEVVVVGFGTQKKVNLTGAVSTVKMDEVMGDRPVVSASQALQGAMPGLTITTDAGSPGKSMKLNVRGTNRLNIDEYGEGEPLVLVDNVPMDINMISPADIETVTVLKDAASAAIYGARAAFGVILITTKQANKEQKVSINYNNNFAFSKPQSLIEKASPLETVRFYNDMGYKNGRYNNGQDISAWLGYLEDYQVNPGKYPLGYYMDEGGNRYDLRETNHLERMMDNYGFQQSHNASVSGGTAKSAYRLSFGYLDEDGILVSDKDGYNRYNLSSFVSSEIASWFTVQADVKYSKAKKTNPNMNTLRNWSPYRLAQLLPTYYPEGDVEIDGETYPIGTPRWNIMNSPVQSENTEDIRLFGKAIFKPMEGLLINAEYTFNRTNYDKDEYQKTVKYVNAENNYFSLADSYSGNSSYQLDEQHTNYNAINIYGNYDKTINDHSFSVMAGFNQEYSYMRKVWGKKLHVVNPEHPSLSGADGTMTTGDEYDEYSLRGLYYRLSYNYKGKYLFETNGRYDGSSKFPSGNRFGFFPSFSLGWRVSEERFMDWSKEYVTNFKLRGSFGQVGNQAIKNYAFLGVMATDDGWLENGVWNITRKVPALFSSSFTWEKVETLDIGFDLGMFDNRLDLVFDWYRRDTKGMLAPGKELPSVLGGSSPLENSADLRTKGWELAINWRDRIGKDWRYNIGLNLYDSRSKVTKFDNPTEMLSTAKVTNYRVGQEVGEIWGFVTDRFYTEDDFEYINEEEGIYKLKEGIPTLDPYVRDPRPGDILFKDLNGNGKIDTEGDNTAKNPGDRKIIGNSSRRYPYAINAGIGWKGFDLTFFFQGVGKRDLIVGTDGKSNFLAWPHTNTDNPNAAATVLKHHLDYWTPENRDAYYPRLGNQTGVNQGADSFNRRNQTKYLMDGSYIKLKNVTLSYSFPSTWLEKTKAISAFKVFFSGEDLWTKHHMYKGMDPEQTMSINDLYPFMKKFSFGINVTL</sequence>
<comment type="similarity">
    <text evidence="10 11">Belongs to the TonB-dependent receptor family.</text>
</comment>
<feature type="domain" description="Secretin/TonB short N-terminal" evidence="14">
    <location>
        <begin position="62"/>
        <end position="110"/>
    </location>
</feature>
<keyword evidence="12" id="KW-0732">Signal</keyword>
<dbReference type="Gene3D" id="2.60.40.1120">
    <property type="entry name" value="Carboxypeptidase-like, regulatory domain"/>
    <property type="match status" value="1"/>
</dbReference>
<evidence type="ECO:0000256" key="5">
    <source>
        <dbReference type="ARBA" id="ARBA00022692"/>
    </source>
</evidence>
<keyword evidence="4" id="KW-0406">Ion transport</keyword>
<evidence type="ECO:0000256" key="8">
    <source>
        <dbReference type="ARBA" id="ARBA00023136"/>
    </source>
</evidence>
<evidence type="ECO:0000313" key="17">
    <source>
        <dbReference type="Proteomes" id="UP000533637"/>
    </source>
</evidence>
<evidence type="ECO:0000256" key="4">
    <source>
        <dbReference type="ARBA" id="ARBA00022496"/>
    </source>
</evidence>
<keyword evidence="6" id="KW-0408">Iron</keyword>
<keyword evidence="4" id="KW-0410">Iron transport</keyword>
<dbReference type="SUPFAM" id="SSF56935">
    <property type="entry name" value="Porins"/>
    <property type="match status" value="1"/>
</dbReference>
<dbReference type="Gene3D" id="2.170.130.10">
    <property type="entry name" value="TonB-dependent receptor, plug domain"/>
    <property type="match status" value="1"/>
</dbReference>
<evidence type="ECO:0000256" key="3">
    <source>
        <dbReference type="ARBA" id="ARBA00022452"/>
    </source>
</evidence>
<accession>A0ABR6KRB6</accession>
<comment type="subcellular location">
    <subcellularLocation>
        <location evidence="1 10">Cell outer membrane</location>
        <topology evidence="1 10">Multi-pass membrane protein</topology>
    </subcellularLocation>
</comment>